<protein>
    <submittedName>
        <fullName evidence="1">Uncharacterized protein</fullName>
    </submittedName>
</protein>
<proteinExistence type="predicted"/>
<sequence>MAANGDIIGLEKTLDRSLPRETIKSLYNNRFIDLTNELNRDLTDKEIRDILNGQFNGIEKALGHQLTSTERSTYKPLNIIDMAGSQLTNKASVDGTIEELEDVLDRRLTLPEIDYITDQQSDRIEKDIKKNLSSEDLNIKQKKQIHLEKNSFIFGRILKQSIIYFTLTEIEKAIGKHLNTDELRRFAGLRFAQIEFDLGKSLSDLQLSNLLEGNKLTIESLIGRKLTLEETGPHMIDITNIEKTLNRSLTFNEFANLADD</sequence>
<dbReference type="EMBL" id="CAJOAZ010015294">
    <property type="protein sequence ID" value="CAF4291211.1"/>
    <property type="molecule type" value="Genomic_DNA"/>
</dbReference>
<dbReference type="Proteomes" id="UP000663844">
    <property type="component" value="Unassembled WGS sequence"/>
</dbReference>
<comment type="caution">
    <text evidence="1">The sequence shown here is derived from an EMBL/GenBank/DDBJ whole genome shotgun (WGS) entry which is preliminary data.</text>
</comment>
<gene>
    <name evidence="1" type="ORF">OXD698_LOCUS45601</name>
</gene>
<accession>A0A820H9F4</accession>
<evidence type="ECO:0000313" key="1">
    <source>
        <dbReference type="EMBL" id="CAF4291211.1"/>
    </source>
</evidence>
<dbReference type="AlphaFoldDB" id="A0A820H9F4"/>
<organism evidence="1 2">
    <name type="scientific">Adineta steineri</name>
    <dbReference type="NCBI Taxonomy" id="433720"/>
    <lineage>
        <taxon>Eukaryota</taxon>
        <taxon>Metazoa</taxon>
        <taxon>Spiralia</taxon>
        <taxon>Gnathifera</taxon>
        <taxon>Rotifera</taxon>
        <taxon>Eurotatoria</taxon>
        <taxon>Bdelloidea</taxon>
        <taxon>Adinetida</taxon>
        <taxon>Adinetidae</taxon>
        <taxon>Adineta</taxon>
    </lineage>
</organism>
<evidence type="ECO:0000313" key="2">
    <source>
        <dbReference type="Proteomes" id="UP000663844"/>
    </source>
</evidence>
<feature type="non-terminal residue" evidence="1">
    <location>
        <position position="1"/>
    </location>
</feature>
<name>A0A820H9F4_9BILA</name>
<reference evidence="1" key="1">
    <citation type="submission" date="2021-02" db="EMBL/GenBank/DDBJ databases">
        <authorList>
            <person name="Nowell W R."/>
        </authorList>
    </citation>
    <scope>NUCLEOTIDE SEQUENCE</scope>
</reference>